<comment type="caution">
    <text evidence="1">The sequence shown here is derived from an EMBL/GenBank/DDBJ whole genome shotgun (WGS) entry which is preliminary data.</text>
</comment>
<protein>
    <submittedName>
        <fullName evidence="1">Uncharacterized protein</fullName>
    </submittedName>
</protein>
<reference evidence="1 2" key="1">
    <citation type="submission" date="2024-10" db="EMBL/GenBank/DDBJ databases">
        <title>The Natural Products Discovery Center: Release of the First 8490 Sequenced Strains for Exploring Actinobacteria Biosynthetic Diversity.</title>
        <authorList>
            <person name="Kalkreuter E."/>
            <person name="Kautsar S.A."/>
            <person name="Yang D."/>
            <person name="Bader C.D."/>
            <person name="Teijaro C.N."/>
            <person name="Fluegel L."/>
            <person name="Davis C.M."/>
            <person name="Simpson J.R."/>
            <person name="Lauterbach L."/>
            <person name="Steele A.D."/>
            <person name="Gui C."/>
            <person name="Meng S."/>
            <person name="Li G."/>
            <person name="Viehrig K."/>
            <person name="Ye F."/>
            <person name="Su P."/>
            <person name="Kiefer A.F."/>
            <person name="Nichols A."/>
            <person name="Cepeda A.J."/>
            <person name="Yan W."/>
            <person name="Fan B."/>
            <person name="Jiang Y."/>
            <person name="Adhikari A."/>
            <person name="Zheng C.-J."/>
            <person name="Schuster L."/>
            <person name="Cowan T.M."/>
            <person name="Smanski M.J."/>
            <person name="Chevrette M.G."/>
            <person name="De Carvalho L.P.S."/>
            <person name="Shen B."/>
        </authorList>
    </citation>
    <scope>NUCLEOTIDE SEQUENCE [LARGE SCALE GENOMIC DNA]</scope>
    <source>
        <strain evidence="1 2">NPDC087581</strain>
    </source>
</reference>
<name>A0ABW8DWY4_9PSED</name>
<evidence type="ECO:0000313" key="1">
    <source>
        <dbReference type="EMBL" id="MFJ2676784.1"/>
    </source>
</evidence>
<dbReference type="Proteomes" id="UP001617213">
    <property type="component" value="Unassembled WGS sequence"/>
</dbReference>
<sequence>MDGIESKLVRRVNFESDFMQGQPKLAITDFADQRRVMWSSIAQTHSVDEMGVRRLLNSLDALLAALPPGDPNRRFVLHEQAYLYAYLMKVDPAIKLFMQAELEGLSPIAKSVSAAHALYVCGEIHMAVKEVELVNLEKADSADLIAVANQCVHLGLFRRARDLYEKAGASVEGYVGRVKCAAELMEGIDASDHEVSDRLAVAARIVREMSCHPLIGYDVFAMHDEGILFRFVVRDDIERLVEIDMEIDSVLSSTFDSSIDELFSIGICPHTAGSLKEIGDAYNVSV</sequence>
<organism evidence="1 2">
    <name type="scientific">Pseudomonas sivasensis</name>
    <dbReference type="NCBI Taxonomy" id="1880678"/>
    <lineage>
        <taxon>Bacteria</taxon>
        <taxon>Pseudomonadati</taxon>
        <taxon>Pseudomonadota</taxon>
        <taxon>Gammaproteobacteria</taxon>
        <taxon>Pseudomonadales</taxon>
        <taxon>Pseudomonadaceae</taxon>
        <taxon>Pseudomonas</taxon>
    </lineage>
</organism>
<gene>
    <name evidence="1" type="ORF">ACIOWJ_01580</name>
</gene>
<evidence type="ECO:0000313" key="2">
    <source>
        <dbReference type="Proteomes" id="UP001617213"/>
    </source>
</evidence>
<keyword evidence="2" id="KW-1185">Reference proteome</keyword>
<proteinExistence type="predicted"/>
<dbReference type="RefSeq" id="WP_401379682.1">
    <property type="nucleotide sequence ID" value="NZ_JBIUWZ010000001.1"/>
</dbReference>
<dbReference type="EMBL" id="JBIUWZ010000001">
    <property type="protein sequence ID" value="MFJ2676784.1"/>
    <property type="molecule type" value="Genomic_DNA"/>
</dbReference>
<accession>A0ABW8DWY4</accession>